<dbReference type="Gene3D" id="3.30.420.40">
    <property type="match status" value="2"/>
</dbReference>
<protein>
    <recommendedName>
        <fullName evidence="8 10">Xylulose kinase</fullName>
        <shortName evidence="8 10">Xylulokinase</shortName>
        <ecNumber evidence="8 10">2.7.1.17</ecNumber>
    </recommendedName>
</protein>
<evidence type="ECO:0000256" key="9">
    <source>
        <dbReference type="RuleBase" id="RU003733"/>
    </source>
</evidence>
<evidence type="ECO:0000256" key="5">
    <source>
        <dbReference type="ARBA" id="ARBA00022777"/>
    </source>
</evidence>
<dbReference type="PIRSF" id="PIRSF000538">
    <property type="entry name" value="GlpK"/>
    <property type="match status" value="1"/>
</dbReference>
<keyword evidence="7 8" id="KW-0119">Carbohydrate metabolism</keyword>
<evidence type="ECO:0000259" key="11">
    <source>
        <dbReference type="Pfam" id="PF00370"/>
    </source>
</evidence>
<dbReference type="HOGENOM" id="CLU_009281_3_0_9"/>
<evidence type="ECO:0000313" key="14">
    <source>
        <dbReference type="Proteomes" id="UP000013085"/>
    </source>
</evidence>
<evidence type="ECO:0000256" key="7">
    <source>
        <dbReference type="ARBA" id="ARBA00023277"/>
    </source>
</evidence>
<dbReference type="InterPro" id="IPR006000">
    <property type="entry name" value="Xylulokinase"/>
</dbReference>
<dbReference type="PROSITE" id="PS00445">
    <property type="entry name" value="FGGY_KINASES_2"/>
    <property type="match status" value="1"/>
</dbReference>
<evidence type="ECO:0000256" key="1">
    <source>
        <dbReference type="ARBA" id="ARBA00009156"/>
    </source>
</evidence>
<accession>A0A0E2HEZ2</accession>
<evidence type="ECO:0000313" key="13">
    <source>
        <dbReference type="EMBL" id="ENZ18947.1"/>
    </source>
</evidence>
<sequence length="507" mass="56167">MRYLIGIDIGTSATKTILMDEEGNVAAQAVRDYPLYQPDNGWAEQAPEDWQQAALETLKQVVEQSGVNRGDIQGIGLSGQMHGLVMLDEAGNPIRRSIIWCDQRSGQQVDEMLNLLPYEKWLEITANPPIAAWTAAKLLWVKRHEPEIYAKCRHILLPKDYIRYVLTGQFATDVSDASGMQMLDVKNRCWSDEVLEVLGVQKEMLGKVYESQEITGRLLQSVAEKCGLTADVKVVAGSADNAGAAIGTGVVRDGDAFTSIGTSALVYTHMDHYTPIPEGSLHLCCSSVPGCWFTMGGPQAAGLSLEWFKNNYCQDYKEKAEKDGRSTYDLINEAAADIGPGSEHLIFMPYLMGERTPHMNPRCRGAFVGLNIIHTKAHLLRAIMEGVAYSLADCNNILKNLGIKVDNMKVCGGGSRSPVWRRIMAALYGCNIIRLEQEEGPAYGAAILAGVGTGVYDDVRDVSKKLARCGRVTVPDEEEAAVYRRYHDLYDRLYDHMKQDFNDLYEL</sequence>
<dbReference type="EMBL" id="AGYR01000006">
    <property type="protein sequence ID" value="ENZ18947.1"/>
    <property type="molecule type" value="Genomic_DNA"/>
</dbReference>
<organism evidence="13 14">
    <name type="scientific">[Clostridium] clostridioforme 90A8</name>
    <dbReference type="NCBI Taxonomy" id="999408"/>
    <lineage>
        <taxon>Bacteria</taxon>
        <taxon>Bacillati</taxon>
        <taxon>Bacillota</taxon>
        <taxon>Clostridia</taxon>
        <taxon>Lachnospirales</taxon>
        <taxon>Lachnospiraceae</taxon>
        <taxon>Enterocloster</taxon>
    </lineage>
</organism>
<dbReference type="InterPro" id="IPR018484">
    <property type="entry name" value="FGGY_N"/>
</dbReference>
<feature type="domain" description="Carbohydrate kinase FGGY N-terminal" evidence="11">
    <location>
        <begin position="3"/>
        <end position="247"/>
    </location>
</feature>
<dbReference type="InterPro" id="IPR018485">
    <property type="entry name" value="FGGY_C"/>
</dbReference>
<dbReference type="RefSeq" id="WP_002583804.1">
    <property type="nucleotide sequence ID" value="NZ_KB850998.1"/>
</dbReference>
<dbReference type="NCBIfam" id="TIGR01312">
    <property type="entry name" value="XylB"/>
    <property type="match status" value="1"/>
</dbReference>
<dbReference type="EC" id="2.7.1.17" evidence="8 10"/>
<dbReference type="PATRIC" id="fig|999408.3.peg.867"/>
<name>A0A0E2HEZ2_9FIRM</name>
<dbReference type="Proteomes" id="UP000013085">
    <property type="component" value="Unassembled WGS sequence"/>
</dbReference>
<dbReference type="AlphaFoldDB" id="A0A0E2HEZ2"/>
<dbReference type="SUPFAM" id="SSF53067">
    <property type="entry name" value="Actin-like ATPase domain"/>
    <property type="match status" value="2"/>
</dbReference>
<keyword evidence="2 8" id="KW-0859">Xylose metabolism</keyword>
<proteinExistence type="inferred from homology"/>
<dbReference type="PANTHER" id="PTHR43095">
    <property type="entry name" value="SUGAR KINASE"/>
    <property type="match status" value="1"/>
</dbReference>
<comment type="catalytic activity">
    <reaction evidence="8 10">
        <text>D-xylulose + ATP = D-xylulose 5-phosphate + ADP + H(+)</text>
        <dbReference type="Rhea" id="RHEA:10964"/>
        <dbReference type="ChEBI" id="CHEBI:15378"/>
        <dbReference type="ChEBI" id="CHEBI:17140"/>
        <dbReference type="ChEBI" id="CHEBI:30616"/>
        <dbReference type="ChEBI" id="CHEBI:57737"/>
        <dbReference type="ChEBI" id="CHEBI:456216"/>
        <dbReference type="EC" id="2.7.1.17"/>
    </reaction>
</comment>
<comment type="similarity">
    <text evidence="1 8 9">Belongs to the FGGY kinase family.</text>
</comment>
<dbReference type="InterPro" id="IPR050406">
    <property type="entry name" value="FGGY_Carb_Kinase"/>
</dbReference>
<comment type="caution">
    <text evidence="13">The sequence shown here is derived from an EMBL/GenBank/DDBJ whole genome shotgun (WGS) entry which is preliminary data.</text>
</comment>
<dbReference type="InterPro" id="IPR018483">
    <property type="entry name" value="Carb_kinase_FGGY_CS"/>
</dbReference>
<gene>
    <name evidence="8 10" type="primary">xylB</name>
    <name evidence="13" type="ORF">HMPREF1090_00819</name>
</gene>
<dbReference type="Pfam" id="PF02782">
    <property type="entry name" value="FGGY_C"/>
    <property type="match status" value="1"/>
</dbReference>
<dbReference type="HAMAP" id="MF_02220">
    <property type="entry name" value="XylB"/>
    <property type="match status" value="1"/>
</dbReference>
<feature type="active site" description="Proton acceptor" evidence="8">
    <location>
        <position position="240"/>
    </location>
</feature>
<dbReference type="GO" id="GO:0042732">
    <property type="term" value="P:D-xylose metabolic process"/>
    <property type="evidence" value="ECO:0007669"/>
    <property type="project" value="UniProtKB-KW"/>
</dbReference>
<keyword evidence="4 8" id="KW-0547">Nucleotide-binding</keyword>
<evidence type="ECO:0000256" key="8">
    <source>
        <dbReference type="HAMAP-Rule" id="MF_02220"/>
    </source>
</evidence>
<dbReference type="InterPro" id="IPR000577">
    <property type="entry name" value="Carb_kinase_FGGY"/>
</dbReference>
<evidence type="ECO:0000256" key="2">
    <source>
        <dbReference type="ARBA" id="ARBA00022629"/>
    </source>
</evidence>
<feature type="binding site" evidence="8">
    <location>
        <begin position="81"/>
        <end position="82"/>
    </location>
    <ligand>
        <name>substrate</name>
    </ligand>
</feature>
<reference evidence="13 14" key="1">
    <citation type="submission" date="2013-01" db="EMBL/GenBank/DDBJ databases">
        <title>The Genome Sequence of Clostridium clostridioforme 90A8.</title>
        <authorList>
            <consortium name="The Broad Institute Genome Sequencing Platform"/>
            <person name="Earl A."/>
            <person name="Ward D."/>
            <person name="Feldgarden M."/>
            <person name="Gevers D."/>
            <person name="Courvalin P."/>
            <person name="Lambert T."/>
            <person name="Walker B."/>
            <person name="Young S.K."/>
            <person name="Zeng Q."/>
            <person name="Gargeya S."/>
            <person name="Fitzgerald M."/>
            <person name="Haas B."/>
            <person name="Abouelleil A."/>
            <person name="Alvarado L."/>
            <person name="Arachchi H.M."/>
            <person name="Berlin A.M."/>
            <person name="Chapman S.B."/>
            <person name="Dewar J."/>
            <person name="Goldberg J."/>
            <person name="Griggs A."/>
            <person name="Gujja S."/>
            <person name="Hansen M."/>
            <person name="Howarth C."/>
            <person name="Imamovic A."/>
            <person name="Larimer J."/>
            <person name="McCowan C."/>
            <person name="Murphy C."/>
            <person name="Neiman D."/>
            <person name="Pearson M."/>
            <person name="Priest M."/>
            <person name="Roberts A."/>
            <person name="Saif S."/>
            <person name="Shea T."/>
            <person name="Sisk P."/>
            <person name="Sykes S."/>
            <person name="Wortman J."/>
            <person name="Nusbaum C."/>
            <person name="Birren B."/>
        </authorList>
    </citation>
    <scope>NUCLEOTIDE SEQUENCE [LARGE SCALE GENOMIC DNA]</scope>
    <source>
        <strain evidence="13 14">90A8</strain>
    </source>
</reference>
<evidence type="ECO:0000259" key="12">
    <source>
        <dbReference type="Pfam" id="PF02782"/>
    </source>
</evidence>
<keyword evidence="3 8" id="KW-0808">Transferase</keyword>
<feature type="domain" description="Carbohydrate kinase FGGY C-terminal" evidence="12">
    <location>
        <begin position="258"/>
        <end position="451"/>
    </location>
</feature>
<dbReference type="PANTHER" id="PTHR43095:SF5">
    <property type="entry name" value="XYLULOSE KINASE"/>
    <property type="match status" value="1"/>
</dbReference>
<evidence type="ECO:0000256" key="3">
    <source>
        <dbReference type="ARBA" id="ARBA00022679"/>
    </source>
</evidence>
<keyword evidence="5 8" id="KW-0418">Kinase</keyword>
<comment type="function">
    <text evidence="8">Catalyzes the phosphorylation of D-xylulose to D-xylulose 5-phosphate.</text>
</comment>
<feature type="site" description="Important for activity" evidence="8">
    <location>
        <position position="8"/>
    </location>
</feature>
<dbReference type="InterPro" id="IPR043129">
    <property type="entry name" value="ATPase_NBD"/>
</dbReference>
<keyword evidence="6 8" id="KW-0067">ATP-binding</keyword>
<dbReference type="CDD" id="cd07808">
    <property type="entry name" value="ASKHA_NBD_FGGY_EcXK-like"/>
    <property type="match status" value="1"/>
</dbReference>
<dbReference type="GO" id="GO:0004856">
    <property type="term" value="F:D-xylulokinase activity"/>
    <property type="evidence" value="ECO:0007669"/>
    <property type="project" value="UniProtKB-UniRule"/>
</dbReference>
<dbReference type="GO" id="GO:0005524">
    <property type="term" value="F:ATP binding"/>
    <property type="evidence" value="ECO:0007669"/>
    <property type="project" value="UniProtKB-UniRule"/>
</dbReference>
<evidence type="ECO:0000256" key="4">
    <source>
        <dbReference type="ARBA" id="ARBA00022741"/>
    </source>
</evidence>
<dbReference type="Pfam" id="PF00370">
    <property type="entry name" value="FGGY_N"/>
    <property type="match status" value="1"/>
</dbReference>
<evidence type="ECO:0000256" key="6">
    <source>
        <dbReference type="ARBA" id="ARBA00022840"/>
    </source>
</evidence>
<evidence type="ECO:0000256" key="10">
    <source>
        <dbReference type="RuleBase" id="RU364073"/>
    </source>
</evidence>
<dbReference type="GO" id="GO:0005998">
    <property type="term" value="P:xylulose catabolic process"/>
    <property type="evidence" value="ECO:0007669"/>
    <property type="project" value="UniProtKB-UniRule"/>
</dbReference>